<dbReference type="HOGENOM" id="CLU_183628_0_0_9"/>
<keyword evidence="1" id="KW-1133">Transmembrane helix</keyword>
<dbReference type="Proteomes" id="UP000004846">
    <property type="component" value="Unassembled WGS sequence"/>
</dbReference>
<keyword evidence="1" id="KW-0472">Membrane</keyword>
<accession>A0A125W9R5</accession>
<evidence type="ECO:0000256" key="1">
    <source>
        <dbReference type="SAM" id="Phobius"/>
    </source>
</evidence>
<proteinExistence type="predicted"/>
<feature type="transmembrane region" description="Helical" evidence="1">
    <location>
        <begin position="60"/>
        <end position="81"/>
    </location>
</feature>
<evidence type="ECO:0000313" key="3">
    <source>
        <dbReference type="Proteomes" id="UP000004846"/>
    </source>
</evidence>
<dbReference type="EMBL" id="AEBR01000006">
    <property type="protein sequence ID" value="EFM84051.1"/>
    <property type="molecule type" value="Genomic_DNA"/>
</dbReference>
<sequence length="110" mass="12456">MKISKQFALASCFFLEDKMIRILVLLLAVVTGVASYYLMKKSAAFLPLLKKETATESQQFIERFGRYYLIIAILGVLAAIFNRPLLSIGFIFFVLLLSTLFSLTFAKKMS</sequence>
<protein>
    <submittedName>
        <fullName evidence="2">Uncharacterized protein</fullName>
    </submittedName>
</protein>
<organism evidence="2 3">
    <name type="scientific">Enterococcus faecalis TX4248</name>
    <dbReference type="NCBI Taxonomy" id="749495"/>
    <lineage>
        <taxon>Bacteria</taxon>
        <taxon>Bacillati</taxon>
        <taxon>Bacillota</taxon>
        <taxon>Bacilli</taxon>
        <taxon>Lactobacillales</taxon>
        <taxon>Enterococcaceae</taxon>
        <taxon>Enterococcus</taxon>
    </lineage>
</organism>
<feature type="transmembrane region" description="Helical" evidence="1">
    <location>
        <begin position="20"/>
        <end position="39"/>
    </location>
</feature>
<keyword evidence="1" id="KW-0812">Transmembrane</keyword>
<feature type="transmembrane region" description="Helical" evidence="1">
    <location>
        <begin position="87"/>
        <end position="106"/>
    </location>
</feature>
<comment type="caution">
    <text evidence="2">The sequence shown here is derived from an EMBL/GenBank/DDBJ whole genome shotgun (WGS) entry which is preliminary data.</text>
</comment>
<gene>
    <name evidence="2" type="ORF">HMPREF9498_00278</name>
</gene>
<dbReference type="AlphaFoldDB" id="A0A125W9R5"/>
<name>A0A125W9R5_ENTFL</name>
<dbReference type="RefSeq" id="WP_002357068.1">
    <property type="nucleotide sequence ID" value="NZ_GL454412.1"/>
</dbReference>
<evidence type="ECO:0000313" key="2">
    <source>
        <dbReference type="EMBL" id="EFM84051.1"/>
    </source>
</evidence>
<reference evidence="2 3" key="1">
    <citation type="submission" date="2010-07" db="EMBL/GenBank/DDBJ databases">
        <authorList>
            <person name="Sid Ahmed O."/>
        </authorList>
    </citation>
    <scope>NUCLEOTIDE SEQUENCE [LARGE SCALE GENOMIC DNA]</scope>
    <source>
        <strain evidence="2 3">TX4248</strain>
    </source>
</reference>